<dbReference type="Proteomes" id="UP000054279">
    <property type="component" value="Unassembled WGS sequence"/>
</dbReference>
<keyword evidence="1" id="KW-0853">WD repeat</keyword>
<name>A0A0C9VR46_SPHS4</name>
<proteinExistence type="predicted"/>
<dbReference type="AlphaFoldDB" id="A0A0C9VR46"/>
<dbReference type="GO" id="GO:0030042">
    <property type="term" value="P:actin filament depolymerization"/>
    <property type="evidence" value="ECO:0007669"/>
    <property type="project" value="TreeGrafter"/>
</dbReference>
<keyword evidence="4" id="KW-1185">Reference proteome</keyword>
<evidence type="ECO:0000313" key="3">
    <source>
        <dbReference type="EMBL" id="KIJ40790.1"/>
    </source>
</evidence>
<evidence type="ECO:0000256" key="1">
    <source>
        <dbReference type="ARBA" id="ARBA00022574"/>
    </source>
</evidence>
<sequence>MRSQPNDDIDSPRVHATTVTRMFPTGYYAVSTDVQENVQIWDIAGTDPILKLEKKSIGGKEQSRMGWRKQAHEEGRDKYYGAVIHLDTGSSAEEITGHSKALNSVAIRQ</sequence>
<dbReference type="HOGENOM" id="CLU_2185640_0_0_1"/>
<dbReference type="InterPro" id="IPR015943">
    <property type="entry name" value="WD40/YVTN_repeat-like_dom_sf"/>
</dbReference>
<dbReference type="PANTHER" id="PTHR19856:SF0">
    <property type="entry name" value="WD REPEAT-CONTAINING PROTEIN 1"/>
    <property type="match status" value="1"/>
</dbReference>
<dbReference type="GO" id="GO:0030864">
    <property type="term" value="C:cortical actin cytoskeleton"/>
    <property type="evidence" value="ECO:0007669"/>
    <property type="project" value="TreeGrafter"/>
</dbReference>
<reference evidence="3 4" key="1">
    <citation type="submission" date="2014-06" db="EMBL/GenBank/DDBJ databases">
        <title>Evolutionary Origins and Diversification of the Mycorrhizal Mutualists.</title>
        <authorList>
            <consortium name="DOE Joint Genome Institute"/>
            <consortium name="Mycorrhizal Genomics Consortium"/>
            <person name="Kohler A."/>
            <person name="Kuo A."/>
            <person name="Nagy L.G."/>
            <person name="Floudas D."/>
            <person name="Copeland A."/>
            <person name="Barry K.W."/>
            <person name="Cichocki N."/>
            <person name="Veneault-Fourrey C."/>
            <person name="LaButti K."/>
            <person name="Lindquist E.A."/>
            <person name="Lipzen A."/>
            <person name="Lundell T."/>
            <person name="Morin E."/>
            <person name="Murat C."/>
            <person name="Riley R."/>
            <person name="Ohm R."/>
            <person name="Sun H."/>
            <person name="Tunlid A."/>
            <person name="Henrissat B."/>
            <person name="Grigoriev I.V."/>
            <person name="Hibbett D.S."/>
            <person name="Martin F."/>
        </authorList>
    </citation>
    <scope>NUCLEOTIDE SEQUENCE [LARGE SCALE GENOMIC DNA]</scope>
    <source>
        <strain evidence="3 4">SS14</strain>
    </source>
</reference>
<keyword evidence="2" id="KW-0677">Repeat</keyword>
<organism evidence="3 4">
    <name type="scientific">Sphaerobolus stellatus (strain SS14)</name>
    <dbReference type="NCBI Taxonomy" id="990650"/>
    <lineage>
        <taxon>Eukaryota</taxon>
        <taxon>Fungi</taxon>
        <taxon>Dikarya</taxon>
        <taxon>Basidiomycota</taxon>
        <taxon>Agaricomycotina</taxon>
        <taxon>Agaricomycetes</taxon>
        <taxon>Phallomycetidae</taxon>
        <taxon>Geastrales</taxon>
        <taxon>Sphaerobolaceae</taxon>
        <taxon>Sphaerobolus</taxon>
    </lineage>
</organism>
<gene>
    <name evidence="3" type="ORF">M422DRAFT_256213</name>
</gene>
<dbReference type="PANTHER" id="PTHR19856">
    <property type="entry name" value="WD-REPEATCONTAINING PROTEIN WDR1"/>
    <property type="match status" value="1"/>
</dbReference>
<evidence type="ECO:0000313" key="4">
    <source>
        <dbReference type="Proteomes" id="UP000054279"/>
    </source>
</evidence>
<dbReference type="EMBL" id="KN837141">
    <property type="protein sequence ID" value="KIJ40790.1"/>
    <property type="molecule type" value="Genomic_DNA"/>
</dbReference>
<evidence type="ECO:0000256" key="2">
    <source>
        <dbReference type="ARBA" id="ARBA00022737"/>
    </source>
</evidence>
<protein>
    <submittedName>
        <fullName evidence="3">Uncharacterized protein</fullName>
    </submittedName>
</protein>
<dbReference type="Gene3D" id="2.130.10.10">
    <property type="entry name" value="YVTN repeat-like/Quinoprotein amine dehydrogenase"/>
    <property type="match status" value="1"/>
</dbReference>
<dbReference type="GO" id="GO:0051015">
    <property type="term" value="F:actin filament binding"/>
    <property type="evidence" value="ECO:0007669"/>
    <property type="project" value="TreeGrafter"/>
</dbReference>
<accession>A0A0C9VR46</accession>